<reference evidence="1 2" key="1">
    <citation type="submission" date="2017-07" db="EMBL/GenBank/DDBJ databases">
        <title>Phylogenetic study on the rhizospheric bacterium Ochrobactrum sp. A44.</title>
        <authorList>
            <person name="Krzyzanowska D.M."/>
            <person name="Ossowicki A."/>
            <person name="Rajewska M."/>
            <person name="Maciag T."/>
            <person name="Kaczynski Z."/>
            <person name="Czerwicka M."/>
            <person name="Jafra S."/>
        </authorList>
    </citation>
    <scope>NUCLEOTIDE SEQUENCE [LARGE SCALE GENOMIC DNA]</scope>
    <source>
        <strain evidence="1 2">A44</strain>
    </source>
</reference>
<organism evidence="1 2">
    <name type="scientific">Ochrobactrum quorumnocens</name>
    <dbReference type="NCBI Taxonomy" id="271865"/>
    <lineage>
        <taxon>Bacteria</taxon>
        <taxon>Pseudomonadati</taxon>
        <taxon>Pseudomonadota</taxon>
        <taxon>Alphaproteobacteria</taxon>
        <taxon>Hyphomicrobiales</taxon>
        <taxon>Brucellaceae</taxon>
        <taxon>Brucella/Ochrobactrum group</taxon>
        <taxon>Ochrobactrum</taxon>
    </lineage>
</organism>
<dbReference type="EMBL" id="CP022604">
    <property type="protein sequence ID" value="ASV87497.1"/>
    <property type="molecule type" value="Genomic_DNA"/>
</dbReference>
<proteinExistence type="predicted"/>
<protein>
    <submittedName>
        <fullName evidence="1">Uncharacterized protein</fullName>
    </submittedName>
</protein>
<evidence type="ECO:0000313" key="1">
    <source>
        <dbReference type="EMBL" id="ASV87497.1"/>
    </source>
</evidence>
<evidence type="ECO:0000313" key="2">
    <source>
        <dbReference type="Proteomes" id="UP000215256"/>
    </source>
</evidence>
<name>A0A248UKW3_9HYPH</name>
<dbReference type="Proteomes" id="UP000215256">
    <property type="component" value="Chromosome 1"/>
</dbReference>
<dbReference type="KEGG" id="och:CES85_1693"/>
<gene>
    <name evidence="1" type="ORF">CES85_1693</name>
</gene>
<sequence>MSHERTHEVIQLDASSGWLKPRFFVVAISETTNVIMIERMKGITIDA</sequence>
<dbReference type="AlphaFoldDB" id="A0A248UKW3"/>
<accession>A0A248UKW3</accession>